<dbReference type="EC" id="3.4.23.-" evidence="2"/>
<dbReference type="GO" id="GO:0006508">
    <property type="term" value="P:proteolysis"/>
    <property type="evidence" value="ECO:0007669"/>
    <property type="project" value="UniProtKB-KW"/>
</dbReference>
<dbReference type="AlphaFoldDB" id="A0A5S3PAV0"/>
<evidence type="ECO:0000313" key="2">
    <source>
        <dbReference type="EMBL" id="TMM50513.1"/>
    </source>
</evidence>
<keyword evidence="1" id="KW-0812">Transmembrane</keyword>
<dbReference type="InterPro" id="IPR011969">
    <property type="entry name" value="Clan_AA_Asp_peptidase_C"/>
</dbReference>
<dbReference type="CDD" id="cd05483">
    <property type="entry name" value="retropepsin_like_bacteria"/>
    <property type="match status" value="1"/>
</dbReference>
<feature type="transmembrane region" description="Helical" evidence="1">
    <location>
        <begin position="52"/>
        <end position="69"/>
    </location>
</feature>
<protein>
    <submittedName>
        <fullName evidence="2">TIGR02281 family clan AA aspartic protease</fullName>
        <ecNumber evidence="2">3.4.23.-</ecNumber>
    </submittedName>
</protein>
<evidence type="ECO:0000313" key="3">
    <source>
        <dbReference type="Proteomes" id="UP000309668"/>
    </source>
</evidence>
<dbReference type="OrthoDB" id="7595324at2"/>
<dbReference type="Gene3D" id="2.40.70.10">
    <property type="entry name" value="Acid Proteases"/>
    <property type="match status" value="1"/>
</dbReference>
<name>A0A5S3PAV0_9SPHN</name>
<keyword evidence="2" id="KW-0645">Protease</keyword>
<accession>A0A5S3PAV0</accession>
<reference evidence="2 3" key="1">
    <citation type="submission" date="2019-05" db="EMBL/GenBank/DDBJ databases">
        <title>Erythrobacter marisflavi sp. nov., isolated from isolated from water of an estuary environment.</title>
        <authorList>
            <person name="Yoon J.-H."/>
        </authorList>
    </citation>
    <scope>NUCLEOTIDE SEQUENCE [LARGE SCALE GENOMIC DNA]</scope>
    <source>
        <strain evidence="2 3">KEM-5</strain>
    </source>
</reference>
<keyword evidence="1" id="KW-1133">Transmembrane helix</keyword>
<dbReference type="SUPFAM" id="SSF50630">
    <property type="entry name" value="Acid proteases"/>
    <property type="match status" value="1"/>
</dbReference>
<keyword evidence="1" id="KW-0472">Membrane</keyword>
<keyword evidence="2" id="KW-0378">Hydrolase</keyword>
<dbReference type="PROSITE" id="PS00141">
    <property type="entry name" value="ASP_PROTEASE"/>
    <property type="match status" value="1"/>
</dbReference>
<organism evidence="2 3">
    <name type="scientific">Qipengyuania marisflavi</name>
    <dbReference type="NCBI Taxonomy" id="2486356"/>
    <lineage>
        <taxon>Bacteria</taxon>
        <taxon>Pseudomonadati</taxon>
        <taxon>Pseudomonadota</taxon>
        <taxon>Alphaproteobacteria</taxon>
        <taxon>Sphingomonadales</taxon>
        <taxon>Erythrobacteraceae</taxon>
        <taxon>Qipengyuania</taxon>
    </lineage>
</organism>
<dbReference type="InterPro" id="IPR001969">
    <property type="entry name" value="Aspartic_peptidase_AS"/>
</dbReference>
<gene>
    <name evidence="2" type="ORF">FEV51_03710</name>
</gene>
<dbReference type="Proteomes" id="UP000309668">
    <property type="component" value="Unassembled WGS sequence"/>
</dbReference>
<dbReference type="NCBIfam" id="TIGR02281">
    <property type="entry name" value="clan_AA_DTGA"/>
    <property type="match status" value="1"/>
</dbReference>
<evidence type="ECO:0000256" key="1">
    <source>
        <dbReference type="SAM" id="Phobius"/>
    </source>
</evidence>
<keyword evidence="3" id="KW-1185">Reference proteome</keyword>
<dbReference type="RefSeq" id="WP_138616402.1">
    <property type="nucleotide sequence ID" value="NZ_VCAO01000001.1"/>
</dbReference>
<dbReference type="InterPro" id="IPR021109">
    <property type="entry name" value="Peptidase_aspartic_dom_sf"/>
</dbReference>
<comment type="caution">
    <text evidence="2">The sequence shown here is derived from an EMBL/GenBank/DDBJ whole genome shotgun (WGS) entry which is preliminary data.</text>
</comment>
<feature type="transmembrane region" description="Helical" evidence="1">
    <location>
        <begin position="22"/>
        <end position="40"/>
    </location>
</feature>
<dbReference type="InterPro" id="IPR034122">
    <property type="entry name" value="Retropepsin-like_bacterial"/>
</dbReference>
<dbReference type="EMBL" id="VCAO01000001">
    <property type="protein sequence ID" value="TMM50513.1"/>
    <property type="molecule type" value="Genomic_DNA"/>
</dbReference>
<dbReference type="Pfam" id="PF13975">
    <property type="entry name" value="gag-asp_proteas"/>
    <property type="match status" value="1"/>
</dbReference>
<dbReference type="GO" id="GO:0004190">
    <property type="term" value="F:aspartic-type endopeptidase activity"/>
    <property type="evidence" value="ECO:0007669"/>
    <property type="project" value="InterPro"/>
</dbReference>
<proteinExistence type="predicted"/>
<sequence>MELGPLFASLAEVIRSIPRSELLVAALMAMVAGWVGSAMVRRRIAFGGMLRAASSVVLGLVLLTVMLQLSRMDPRFDIAVPQLGMPEQIVEGGETRIPMAQNGHFWLRAEINGVPANFLVDTGATYTAISEDVAQRAGLTPRRGGIPIMLETANGTISAHMATVDRLSFGNISATGTDAVIASNFGDTNVIGMNVLARLKSWKVEDGVLVLVPKPADIAATPAI</sequence>